<dbReference type="Proteomes" id="UP001165279">
    <property type="component" value="Unassembled WGS sequence"/>
</dbReference>
<keyword evidence="3" id="KW-1185">Reference proteome</keyword>
<reference evidence="2" key="1">
    <citation type="submission" date="2022-02" db="EMBL/GenBank/DDBJ databases">
        <title>The genome sequence of Ruegeria sp. 1NDH52C.</title>
        <authorList>
            <person name="Du J."/>
        </authorList>
    </citation>
    <scope>NUCLEOTIDE SEQUENCE</scope>
    <source>
        <strain evidence="2">1NDH52C</strain>
    </source>
</reference>
<feature type="domain" description="HTH OST-type" evidence="1">
    <location>
        <begin position="205"/>
        <end position="268"/>
    </location>
</feature>
<evidence type="ECO:0000313" key="3">
    <source>
        <dbReference type="Proteomes" id="UP001165279"/>
    </source>
</evidence>
<protein>
    <recommendedName>
        <fullName evidence="1">HTH OST-type domain-containing protein</fullName>
    </recommendedName>
</protein>
<dbReference type="InterPro" id="IPR025605">
    <property type="entry name" value="OST-HTH/LOTUS_dom"/>
</dbReference>
<organism evidence="2 3">
    <name type="scientific">Ruegeria alba</name>
    <dbReference type="NCBI Taxonomy" id="2916756"/>
    <lineage>
        <taxon>Bacteria</taxon>
        <taxon>Pseudomonadati</taxon>
        <taxon>Pseudomonadota</taxon>
        <taxon>Alphaproteobacteria</taxon>
        <taxon>Rhodobacterales</taxon>
        <taxon>Roseobacteraceae</taxon>
        <taxon>Ruegeria</taxon>
    </lineage>
</organism>
<gene>
    <name evidence="2" type="ORF">MB818_19875</name>
</gene>
<evidence type="ECO:0000313" key="2">
    <source>
        <dbReference type="EMBL" id="MCG6560473.1"/>
    </source>
</evidence>
<accession>A0ABS9P1W5</accession>
<name>A0ABS9P1W5_9RHOB</name>
<dbReference type="Pfam" id="PF12872">
    <property type="entry name" value="OST-HTH"/>
    <property type="match status" value="1"/>
</dbReference>
<evidence type="ECO:0000259" key="1">
    <source>
        <dbReference type="Pfam" id="PF12872"/>
    </source>
</evidence>
<comment type="caution">
    <text evidence="2">The sequence shown here is derived from an EMBL/GenBank/DDBJ whole genome shotgun (WGS) entry which is preliminary data.</text>
</comment>
<dbReference type="EMBL" id="JAKOEM010000027">
    <property type="protein sequence ID" value="MCG6560473.1"/>
    <property type="molecule type" value="Genomic_DNA"/>
</dbReference>
<sequence length="285" mass="31957">MTAMSDTPLQSLQDDVQRLLGRCLLRLQHYERAIKAIVAHHAVSGSAETLVADRDARIADTARKTLGLLVGELLGSGIVTNGTESPAEPIPASTGTTFSFRMGIALNLTDTEFAQLTSDLKDLVVLRNTLVHHFIEQHDLGTLDGCHDARNALVDAQTRIDHHLRQLNEWGNDLGRLQQQAAEYFRSDEFRNFIVNGIYPDGTVYWPDAGIVRALKQAAGGLAVEGWVPVKEADKWVTEHYPDQLPGAYGCRSWRQVLHESRIFELRYFETDGLRSAWYRERQGH</sequence>
<proteinExistence type="predicted"/>
<dbReference type="RefSeq" id="WP_238906163.1">
    <property type="nucleotide sequence ID" value="NZ_JAKOEM010000027.1"/>
</dbReference>